<feature type="signal peptide" evidence="2">
    <location>
        <begin position="1"/>
        <end position="22"/>
    </location>
</feature>
<keyword evidence="4" id="KW-1185">Reference proteome</keyword>
<reference evidence="3 4" key="1">
    <citation type="journal article" date="2010" name="Science">
        <title>Genomic comparison of the ants Camponotus floridanus and Harpegnathos saltator.</title>
        <authorList>
            <person name="Bonasio R."/>
            <person name="Zhang G."/>
            <person name="Ye C."/>
            <person name="Mutti N.S."/>
            <person name="Fang X."/>
            <person name="Qin N."/>
            <person name="Donahue G."/>
            <person name="Yang P."/>
            <person name="Li Q."/>
            <person name="Li C."/>
            <person name="Zhang P."/>
            <person name="Huang Z."/>
            <person name="Berger S.L."/>
            <person name="Reinberg D."/>
            <person name="Wang J."/>
            <person name="Liebig J."/>
        </authorList>
    </citation>
    <scope>NUCLEOTIDE SEQUENCE [LARGE SCALE GENOMIC DNA]</scope>
    <source>
        <strain evidence="3 4">Hsal</strain>
    </source>
</reference>
<dbReference type="STRING" id="1902579.BHV28_02290"/>
<protein>
    <submittedName>
        <fullName evidence="3">Uncharacterized protein</fullName>
    </submittedName>
</protein>
<name>A0A1U9JSW1_9HYPH</name>
<evidence type="ECO:0000256" key="2">
    <source>
        <dbReference type="SAM" id="SignalP"/>
    </source>
</evidence>
<gene>
    <name evidence="3" type="ORF">BHV28_02290</name>
</gene>
<evidence type="ECO:0000256" key="1">
    <source>
        <dbReference type="SAM" id="MobiDB-lite"/>
    </source>
</evidence>
<feature type="region of interest" description="Disordered" evidence="1">
    <location>
        <begin position="43"/>
        <end position="69"/>
    </location>
</feature>
<feature type="compositionally biased region" description="Low complexity" evidence="1">
    <location>
        <begin position="43"/>
        <end position="63"/>
    </location>
</feature>
<proteinExistence type="predicted"/>
<keyword evidence="2" id="KW-0732">Signal</keyword>
<dbReference type="Proteomes" id="UP000188912">
    <property type="component" value="Chromosome"/>
</dbReference>
<dbReference type="EMBL" id="CP017315">
    <property type="protein sequence ID" value="AQS40951.1"/>
    <property type="molecule type" value="Genomic_DNA"/>
</dbReference>
<evidence type="ECO:0000313" key="4">
    <source>
        <dbReference type="Proteomes" id="UP000188912"/>
    </source>
</evidence>
<evidence type="ECO:0000313" key="3">
    <source>
        <dbReference type="EMBL" id="AQS40951.1"/>
    </source>
</evidence>
<feature type="chain" id="PRO_5012707914" evidence="2">
    <location>
        <begin position="23"/>
        <end position="212"/>
    </location>
</feature>
<dbReference type="AlphaFoldDB" id="A0A1U9JSW1"/>
<sequence length="212" mass="23301">MRWFKNIIMAVAVLVWYAPAFAQQQPAAEQQTAPAAEITPATEAPAAPAPDSTDGQTQTQPAPVQVPPLLPASVTQDDIARFCKNIDRQAQDARVELQMRQLAVLRGDIDGRMKLLEEKRREYEDWLARRNAFLERTQSSFVGIVSRMRPDAAAAQLALVDEMTAASIILKLEPRVSSAIMNELAPEKSASLMRILASAQKLPADKGAKTPR</sequence>
<accession>A0A1U9JSW1</accession>
<organism evidence="3 4">
    <name type="scientific">Candidatus Tokpelaia hoelldobleri</name>
    <dbReference type="NCBI Taxonomy" id="1902579"/>
    <lineage>
        <taxon>Bacteria</taxon>
        <taxon>Pseudomonadati</taxon>
        <taxon>Pseudomonadota</taxon>
        <taxon>Alphaproteobacteria</taxon>
        <taxon>Hyphomicrobiales</taxon>
        <taxon>Candidatus Tokpelaia</taxon>
    </lineage>
</organism>
<reference evidence="3 4" key="2">
    <citation type="journal article" date="2016" name="Sci. Rep.">
        <title>The genome of Rhizobiales bacteria in predatory ants reveals urease gene functions but no genes for nitrogen fixation.</title>
        <authorList>
            <person name="Neuvonen M.M."/>
            <person name="Tamarit D."/>
            <person name="Naslund K."/>
            <person name="Liebig J."/>
            <person name="Feldhaar H."/>
            <person name="Moran N.A."/>
            <person name="Guy L."/>
            <person name="Andersson S.G."/>
        </authorList>
    </citation>
    <scope>NUCLEOTIDE SEQUENCE [LARGE SCALE GENOMIC DNA]</scope>
    <source>
        <strain evidence="3 4">Hsal</strain>
    </source>
</reference>
<dbReference type="KEGG" id="thd:BHV28_02290"/>